<keyword evidence="4 5" id="KW-0472">Membrane</keyword>
<feature type="transmembrane region" description="Helical" evidence="5">
    <location>
        <begin position="158"/>
        <end position="180"/>
    </location>
</feature>
<dbReference type="InterPro" id="IPR001763">
    <property type="entry name" value="Rhodanese-like_dom"/>
</dbReference>
<evidence type="ECO:0000313" key="7">
    <source>
        <dbReference type="EMBL" id="TRO80228.1"/>
    </source>
</evidence>
<accession>A0A550JAE9</accession>
<evidence type="ECO:0000256" key="2">
    <source>
        <dbReference type="ARBA" id="ARBA00022692"/>
    </source>
</evidence>
<dbReference type="RefSeq" id="WP_092058390.1">
    <property type="nucleotide sequence ID" value="NZ_FOJJ01000040.1"/>
</dbReference>
<dbReference type="InterPro" id="IPR036873">
    <property type="entry name" value="Rhodanese-like_dom_sf"/>
</dbReference>
<sequence>MSSSRLPGLANLLLRLFLGGLFLWSGVVKLADPKAFAAVISRYDLVPEPLLPVVAIGLPLLEVLAGLATALNRRGGLEGIVAMLLLFIAVLWFGILHNLDIDCGCFSSAELGEQDGLREAFIRDWFLLALAFYLLYVRYRHSRPRTQPHPKETNMKKLAAILFLAVALGASATAPAQAAWGKKEVETEKIAATFAREVARGGYGIVTTDELNGWVKENKAMLIIDTMPFADSYVKQHIPGATQFEFPIPEMTEIDEATQAKFLELLGPDLNRPLVFYCGFTKCTRSHNGALWAVKLGYTNVYRCPGGIKAWDEAGFPVAKGEK</sequence>
<organism evidence="7 8">
    <name type="scientific">Trichloromonas acetexigens</name>
    <dbReference type="NCBI Taxonomy" id="38815"/>
    <lineage>
        <taxon>Bacteria</taxon>
        <taxon>Pseudomonadati</taxon>
        <taxon>Thermodesulfobacteriota</taxon>
        <taxon>Desulfuromonadia</taxon>
        <taxon>Desulfuromonadales</taxon>
        <taxon>Trichloromonadaceae</taxon>
        <taxon>Trichloromonas</taxon>
    </lineage>
</organism>
<dbReference type="CDD" id="cd00158">
    <property type="entry name" value="RHOD"/>
    <property type="match status" value="1"/>
</dbReference>
<dbReference type="GO" id="GO:0030416">
    <property type="term" value="P:methylamine metabolic process"/>
    <property type="evidence" value="ECO:0007669"/>
    <property type="project" value="InterPro"/>
</dbReference>
<feature type="transmembrane region" description="Helical" evidence="5">
    <location>
        <begin position="80"/>
        <end position="100"/>
    </location>
</feature>
<protein>
    <submittedName>
        <fullName evidence="7">DoxX family membrane protein</fullName>
    </submittedName>
</protein>
<evidence type="ECO:0000313" key="8">
    <source>
        <dbReference type="Proteomes" id="UP000317155"/>
    </source>
</evidence>
<dbReference type="EMBL" id="VJVV01000008">
    <property type="protein sequence ID" value="TRO80228.1"/>
    <property type="molecule type" value="Genomic_DNA"/>
</dbReference>
<name>A0A550JAE9_9BACT</name>
<keyword evidence="8" id="KW-1185">Reference proteome</keyword>
<dbReference type="InterPro" id="IPR009908">
    <property type="entry name" value="Methylamine_util_MauE"/>
</dbReference>
<feature type="domain" description="Rhodanese" evidence="6">
    <location>
        <begin position="217"/>
        <end position="320"/>
    </location>
</feature>
<keyword evidence="3 5" id="KW-1133">Transmembrane helix</keyword>
<keyword evidence="2 5" id="KW-0812">Transmembrane</keyword>
<dbReference type="Gene3D" id="3.40.250.10">
    <property type="entry name" value="Rhodanese-like domain"/>
    <property type="match status" value="1"/>
</dbReference>
<dbReference type="Proteomes" id="UP000317155">
    <property type="component" value="Unassembled WGS sequence"/>
</dbReference>
<proteinExistence type="predicted"/>
<evidence type="ECO:0000256" key="3">
    <source>
        <dbReference type="ARBA" id="ARBA00022989"/>
    </source>
</evidence>
<feature type="transmembrane region" description="Helical" evidence="5">
    <location>
        <begin position="120"/>
        <end position="137"/>
    </location>
</feature>
<dbReference type="SMART" id="SM00450">
    <property type="entry name" value="RHOD"/>
    <property type="match status" value="1"/>
</dbReference>
<dbReference type="UniPathway" id="UPA00895"/>
<evidence type="ECO:0000256" key="1">
    <source>
        <dbReference type="ARBA" id="ARBA00004141"/>
    </source>
</evidence>
<dbReference type="GO" id="GO:0016020">
    <property type="term" value="C:membrane"/>
    <property type="evidence" value="ECO:0007669"/>
    <property type="project" value="UniProtKB-SubCell"/>
</dbReference>
<evidence type="ECO:0000256" key="5">
    <source>
        <dbReference type="SAM" id="Phobius"/>
    </source>
</evidence>
<comment type="subcellular location">
    <subcellularLocation>
        <location evidence="1">Membrane</location>
        <topology evidence="1">Multi-pass membrane protein</topology>
    </subcellularLocation>
</comment>
<dbReference type="OrthoDB" id="9789585at2"/>
<dbReference type="Pfam" id="PF07291">
    <property type="entry name" value="MauE"/>
    <property type="match status" value="1"/>
</dbReference>
<feature type="transmembrane region" description="Helical" evidence="5">
    <location>
        <begin position="12"/>
        <end position="30"/>
    </location>
</feature>
<evidence type="ECO:0000256" key="4">
    <source>
        <dbReference type="ARBA" id="ARBA00023136"/>
    </source>
</evidence>
<comment type="caution">
    <text evidence="7">The sequence shown here is derived from an EMBL/GenBank/DDBJ whole genome shotgun (WGS) entry which is preliminary data.</text>
</comment>
<dbReference type="AlphaFoldDB" id="A0A550JAE9"/>
<dbReference type="PROSITE" id="PS50206">
    <property type="entry name" value="RHODANESE_3"/>
    <property type="match status" value="1"/>
</dbReference>
<dbReference type="SUPFAM" id="SSF52821">
    <property type="entry name" value="Rhodanese/Cell cycle control phosphatase"/>
    <property type="match status" value="1"/>
</dbReference>
<dbReference type="Pfam" id="PF00581">
    <property type="entry name" value="Rhodanese"/>
    <property type="match status" value="1"/>
</dbReference>
<gene>
    <name evidence="7" type="ORF">FL622_11365</name>
</gene>
<feature type="transmembrane region" description="Helical" evidence="5">
    <location>
        <begin position="50"/>
        <end position="68"/>
    </location>
</feature>
<evidence type="ECO:0000259" key="6">
    <source>
        <dbReference type="PROSITE" id="PS50206"/>
    </source>
</evidence>
<reference evidence="7 8" key="1">
    <citation type="submission" date="2019-07" db="EMBL/GenBank/DDBJ databases">
        <title>Insights of Desulfuromonas acetexigens electromicrobiology.</title>
        <authorList>
            <person name="Katuri K."/>
            <person name="Sapireddy V."/>
            <person name="Shaw D.R."/>
            <person name="Saikaly P."/>
        </authorList>
    </citation>
    <scope>NUCLEOTIDE SEQUENCE [LARGE SCALE GENOMIC DNA]</scope>
    <source>
        <strain evidence="7 8">2873</strain>
    </source>
</reference>